<proteinExistence type="predicted"/>
<dbReference type="InterPro" id="IPR001387">
    <property type="entry name" value="Cro/C1-type_HTH"/>
</dbReference>
<sequence length="117" mass="13167">MKADDVALVKRIGVEIRSRRRALGWSQEKLAEEADLNPRYVSKLERFLSNPSATTLFRIAVALKVSPNDLLGFSPSSESSHDPRILSEKLLQLLKGKPKLQVEFIKRLAEEAAKLLK</sequence>
<keyword evidence="1" id="KW-0238">DNA-binding</keyword>
<dbReference type="EMBL" id="NJBO01000006">
    <property type="protein sequence ID" value="TKJ43102.1"/>
    <property type="molecule type" value="Genomic_DNA"/>
</dbReference>
<organism evidence="3 4">
    <name type="scientific">candidate division TA06 bacterium B3_TA06</name>
    <dbReference type="NCBI Taxonomy" id="2012487"/>
    <lineage>
        <taxon>Bacteria</taxon>
        <taxon>Bacteria division TA06</taxon>
    </lineage>
</organism>
<dbReference type="SMART" id="SM00530">
    <property type="entry name" value="HTH_XRE"/>
    <property type="match status" value="1"/>
</dbReference>
<dbReference type="CDD" id="cd00093">
    <property type="entry name" value="HTH_XRE"/>
    <property type="match status" value="1"/>
</dbReference>
<dbReference type="AlphaFoldDB" id="A0A532V7I7"/>
<dbReference type="InterPro" id="IPR050807">
    <property type="entry name" value="TransReg_Diox_bact_type"/>
</dbReference>
<dbReference type="Proteomes" id="UP000317778">
    <property type="component" value="Unassembled WGS sequence"/>
</dbReference>
<protein>
    <recommendedName>
        <fullName evidence="2">HTH cro/C1-type domain-containing protein</fullName>
    </recommendedName>
</protein>
<evidence type="ECO:0000313" key="4">
    <source>
        <dbReference type="Proteomes" id="UP000317778"/>
    </source>
</evidence>
<dbReference type="InterPro" id="IPR010982">
    <property type="entry name" value="Lambda_DNA-bd_dom_sf"/>
</dbReference>
<dbReference type="PROSITE" id="PS50943">
    <property type="entry name" value="HTH_CROC1"/>
    <property type="match status" value="1"/>
</dbReference>
<dbReference type="Gene3D" id="1.10.260.40">
    <property type="entry name" value="lambda repressor-like DNA-binding domains"/>
    <property type="match status" value="1"/>
</dbReference>
<evidence type="ECO:0000259" key="2">
    <source>
        <dbReference type="PROSITE" id="PS50943"/>
    </source>
</evidence>
<dbReference type="GO" id="GO:0005829">
    <property type="term" value="C:cytosol"/>
    <property type="evidence" value="ECO:0007669"/>
    <property type="project" value="TreeGrafter"/>
</dbReference>
<dbReference type="Pfam" id="PF01381">
    <property type="entry name" value="HTH_3"/>
    <property type="match status" value="1"/>
</dbReference>
<gene>
    <name evidence="3" type="ORF">CEE36_04965</name>
</gene>
<evidence type="ECO:0000313" key="3">
    <source>
        <dbReference type="EMBL" id="TKJ43102.1"/>
    </source>
</evidence>
<dbReference type="GO" id="GO:0003700">
    <property type="term" value="F:DNA-binding transcription factor activity"/>
    <property type="evidence" value="ECO:0007669"/>
    <property type="project" value="TreeGrafter"/>
</dbReference>
<feature type="domain" description="HTH cro/C1-type" evidence="2">
    <location>
        <begin position="16"/>
        <end position="70"/>
    </location>
</feature>
<accession>A0A532V7I7</accession>
<dbReference type="SUPFAM" id="SSF47413">
    <property type="entry name" value="lambda repressor-like DNA-binding domains"/>
    <property type="match status" value="1"/>
</dbReference>
<dbReference type="PANTHER" id="PTHR46797">
    <property type="entry name" value="HTH-TYPE TRANSCRIPTIONAL REGULATOR"/>
    <property type="match status" value="1"/>
</dbReference>
<dbReference type="GO" id="GO:0003677">
    <property type="term" value="F:DNA binding"/>
    <property type="evidence" value="ECO:0007669"/>
    <property type="project" value="UniProtKB-KW"/>
</dbReference>
<name>A0A532V7I7_UNCT6</name>
<comment type="caution">
    <text evidence="3">The sequence shown here is derived from an EMBL/GenBank/DDBJ whole genome shotgun (WGS) entry which is preliminary data.</text>
</comment>
<evidence type="ECO:0000256" key="1">
    <source>
        <dbReference type="ARBA" id="ARBA00023125"/>
    </source>
</evidence>
<dbReference type="PANTHER" id="PTHR46797:SF1">
    <property type="entry name" value="METHYLPHOSPHONATE SYNTHASE"/>
    <property type="match status" value="1"/>
</dbReference>
<reference evidence="3 4" key="1">
    <citation type="submission" date="2017-06" db="EMBL/GenBank/DDBJ databases">
        <title>Novel microbial phyla capable of carbon fixation and sulfur reduction in deep-sea sediments.</title>
        <authorList>
            <person name="Huang J."/>
            <person name="Baker B."/>
            <person name="Wang Y."/>
        </authorList>
    </citation>
    <scope>NUCLEOTIDE SEQUENCE [LARGE SCALE GENOMIC DNA]</scope>
    <source>
        <strain evidence="3">B3_TA06</strain>
    </source>
</reference>